<evidence type="ECO:0000313" key="2">
    <source>
        <dbReference type="EMBL" id="GAA2235672.1"/>
    </source>
</evidence>
<evidence type="ECO:0000313" key="3">
    <source>
        <dbReference type="Proteomes" id="UP001500305"/>
    </source>
</evidence>
<reference evidence="3" key="1">
    <citation type="journal article" date="2019" name="Int. J. Syst. Evol. Microbiol.">
        <title>The Global Catalogue of Microorganisms (GCM) 10K type strain sequencing project: providing services to taxonomists for standard genome sequencing and annotation.</title>
        <authorList>
            <consortium name="The Broad Institute Genomics Platform"/>
            <consortium name="The Broad Institute Genome Sequencing Center for Infectious Disease"/>
            <person name="Wu L."/>
            <person name="Ma J."/>
        </authorList>
    </citation>
    <scope>NUCLEOTIDE SEQUENCE [LARGE SCALE GENOMIC DNA]</scope>
    <source>
        <strain evidence="3">JCM 7356</strain>
    </source>
</reference>
<accession>A0ABP5QK49</accession>
<feature type="compositionally biased region" description="Polar residues" evidence="1">
    <location>
        <begin position="47"/>
        <end position="58"/>
    </location>
</feature>
<organism evidence="2 3">
    <name type="scientific">Kitasatospora cystarginea</name>
    <dbReference type="NCBI Taxonomy" id="58350"/>
    <lineage>
        <taxon>Bacteria</taxon>
        <taxon>Bacillati</taxon>
        <taxon>Actinomycetota</taxon>
        <taxon>Actinomycetes</taxon>
        <taxon>Kitasatosporales</taxon>
        <taxon>Streptomycetaceae</taxon>
        <taxon>Kitasatospora</taxon>
    </lineage>
</organism>
<keyword evidence="3" id="KW-1185">Reference proteome</keyword>
<feature type="compositionally biased region" description="Polar residues" evidence="1">
    <location>
        <begin position="72"/>
        <end position="82"/>
    </location>
</feature>
<gene>
    <name evidence="2" type="ORF">GCM10010430_15570</name>
</gene>
<feature type="compositionally biased region" description="Low complexity" evidence="1">
    <location>
        <begin position="18"/>
        <end position="36"/>
    </location>
</feature>
<proteinExistence type="predicted"/>
<name>A0ABP5QK49_9ACTN</name>
<protein>
    <submittedName>
        <fullName evidence="2">Uncharacterized protein</fullName>
    </submittedName>
</protein>
<sequence>MVMFALLPKSPATVGIGEAEATGLGTGATEGEALGEAPDEEVPPLQAASSARGRTTSKPAIRRITVRLWPDPSSTAQTQRTDSGMAIGPAIRSPP</sequence>
<comment type="caution">
    <text evidence="2">The sequence shown here is derived from an EMBL/GenBank/DDBJ whole genome shotgun (WGS) entry which is preliminary data.</text>
</comment>
<evidence type="ECO:0000256" key="1">
    <source>
        <dbReference type="SAM" id="MobiDB-lite"/>
    </source>
</evidence>
<dbReference type="EMBL" id="BAAATR010000005">
    <property type="protein sequence ID" value="GAA2235672.1"/>
    <property type="molecule type" value="Genomic_DNA"/>
</dbReference>
<feature type="region of interest" description="Disordered" evidence="1">
    <location>
        <begin position="18"/>
        <end position="95"/>
    </location>
</feature>
<dbReference type="Proteomes" id="UP001500305">
    <property type="component" value="Unassembled WGS sequence"/>
</dbReference>